<protein>
    <submittedName>
        <fullName evidence="2">Methyl-accepting chemotaxis protein</fullName>
    </submittedName>
</protein>
<accession>A0A1G8AMR0</accession>
<proteinExistence type="predicted"/>
<dbReference type="InterPro" id="IPR024478">
    <property type="entry name" value="HlyB_4HB_MCP"/>
</dbReference>
<dbReference type="EMBL" id="FNCJ01000008">
    <property type="protein sequence ID" value="SDH22207.1"/>
    <property type="molecule type" value="Genomic_DNA"/>
</dbReference>
<dbReference type="Proteomes" id="UP000199706">
    <property type="component" value="Unassembled WGS sequence"/>
</dbReference>
<dbReference type="CDD" id="cd19411">
    <property type="entry name" value="MCP2201-like_sensor"/>
    <property type="match status" value="1"/>
</dbReference>
<evidence type="ECO:0000313" key="2">
    <source>
        <dbReference type="EMBL" id="SDH22207.1"/>
    </source>
</evidence>
<name>A0A1G8AMR0_9BURK</name>
<gene>
    <name evidence="2" type="ORF">SAMN05216466_10817</name>
</gene>
<feature type="domain" description="Chemotaxis methyl-accepting receptor HlyB-like 4HB MCP" evidence="1">
    <location>
        <begin position="1"/>
        <end position="112"/>
    </location>
</feature>
<dbReference type="Pfam" id="PF12729">
    <property type="entry name" value="4HB_MCP_1"/>
    <property type="match status" value="1"/>
</dbReference>
<reference evidence="2 3" key="1">
    <citation type="submission" date="2016-10" db="EMBL/GenBank/DDBJ databases">
        <authorList>
            <person name="de Groot N.N."/>
        </authorList>
    </citation>
    <scope>NUCLEOTIDE SEQUENCE [LARGE SCALE GENOMIC DNA]</scope>
    <source>
        <strain evidence="2 3">LMG 2247</strain>
    </source>
</reference>
<evidence type="ECO:0000313" key="3">
    <source>
        <dbReference type="Proteomes" id="UP000199706"/>
    </source>
</evidence>
<dbReference type="AlphaFoldDB" id="A0A1G8AMR0"/>
<evidence type="ECO:0000259" key="1">
    <source>
        <dbReference type="Pfam" id="PF12729"/>
    </source>
</evidence>
<dbReference type="RefSeq" id="WP_090686019.1">
    <property type="nucleotide sequence ID" value="NZ_CADERL010000011.1"/>
</dbReference>
<organism evidence="2 3">
    <name type="scientific">Paraburkholderia phenazinium</name>
    <dbReference type="NCBI Taxonomy" id="60549"/>
    <lineage>
        <taxon>Bacteria</taxon>
        <taxon>Pseudomonadati</taxon>
        <taxon>Pseudomonadota</taxon>
        <taxon>Betaproteobacteria</taxon>
        <taxon>Burkholderiales</taxon>
        <taxon>Burkholderiaceae</taxon>
        <taxon>Paraburkholderia</taxon>
    </lineage>
</organism>
<sequence length="133" mass="14605">MELFITSGEDKVSKIYQSIDANKKTIDEALETLDRLSFSPDEKEQAKVKESRVAYVASFSKVARLIAAEKRHEAVNMMSGETLPALDLLQQRITDMLNLEKKLVAADGTETTQNIESARNLMIGLGLAATSTG</sequence>
<dbReference type="InterPro" id="IPR047347">
    <property type="entry name" value="YvaQ-like_sensor"/>
</dbReference>